<comment type="caution">
    <text evidence="1">The sequence shown here is derived from an EMBL/GenBank/DDBJ whole genome shotgun (WGS) entry which is preliminary data.</text>
</comment>
<dbReference type="PANTHER" id="PTHR40275:SF1">
    <property type="entry name" value="SSL7038 PROTEIN"/>
    <property type="match status" value="1"/>
</dbReference>
<dbReference type="AlphaFoldDB" id="A0A2W4QHY1"/>
<protein>
    <submittedName>
        <fullName evidence="1">Putative addiction module antidote protein</fullName>
    </submittedName>
</protein>
<proteinExistence type="predicted"/>
<accession>A0A2W4QHY1</accession>
<dbReference type="Gene3D" id="1.10.260.40">
    <property type="entry name" value="lambda repressor-like DNA-binding domains"/>
    <property type="match status" value="1"/>
</dbReference>
<dbReference type="Proteomes" id="UP000249396">
    <property type="component" value="Unassembled WGS sequence"/>
</dbReference>
<gene>
    <name evidence="1" type="ORF">DM484_27695</name>
</gene>
<reference evidence="1 2" key="1">
    <citation type="journal article" date="2018" name="Aquat. Microb. Ecol.">
        <title>Gammaproteobacterial methanotrophs dominate.</title>
        <authorList>
            <person name="Rissanen A.J."/>
            <person name="Saarenheimo J."/>
            <person name="Tiirola M."/>
            <person name="Peura S."/>
            <person name="Aalto S.L."/>
            <person name="Karvinen A."/>
            <person name="Nykanen H."/>
        </authorList>
    </citation>
    <scope>NUCLEOTIDE SEQUENCE [LARGE SCALE GENOMIC DNA]</scope>
    <source>
        <strain evidence="1">AMbin10</strain>
    </source>
</reference>
<sequence length="94" mass="10591">MKTETKLYNPFDHLLDEADMGEYLTQAFMDEDPSLFVTALGHVVMHRGGVAKLAEETGLNRESLYKTLSGKVKPKWETVQKIVKALKLQVRLAA</sequence>
<dbReference type="Pfam" id="PF21716">
    <property type="entry name" value="dnstrm_HI1420"/>
    <property type="match status" value="1"/>
</dbReference>
<dbReference type="InterPro" id="IPR001387">
    <property type="entry name" value="Cro/C1-type_HTH"/>
</dbReference>
<dbReference type="EMBL" id="QJPH01000541">
    <property type="protein sequence ID" value="PZN70836.1"/>
    <property type="molecule type" value="Genomic_DNA"/>
</dbReference>
<dbReference type="InterPro" id="IPR014057">
    <property type="entry name" value="HI1420"/>
</dbReference>
<dbReference type="SUPFAM" id="SSF47413">
    <property type="entry name" value="lambda repressor-like DNA-binding domains"/>
    <property type="match status" value="1"/>
</dbReference>
<dbReference type="NCBIfam" id="TIGR02684">
    <property type="entry name" value="dnstrm_HI1420"/>
    <property type="match status" value="1"/>
</dbReference>
<evidence type="ECO:0000313" key="2">
    <source>
        <dbReference type="Proteomes" id="UP000249396"/>
    </source>
</evidence>
<dbReference type="InterPro" id="IPR010982">
    <property type="entry name" value="Lambda_DNA-bd_dom_sf"/>
</dbReference>
<evidence type="ECO:0000313" key="1">
    <source>
        <dbReference type="EMBL" id="PZN70836.1"/>
    </source>
</evidence>
<dbReference type="CDD" id="cd00093">
    <property type="entry name" value="HTH_XRE"/>
    <property type="match status" value="1"/>
</dbReference>
<dbReference type="GO" id="GO:0003677">
    <property type="term" value="F:DNA binding"/>
    <property type="evidence" value="ECO:0007669"/>
    <property type="project" value="InterPro"/>
</dbReference>
<dbReference type="PANTHER" id="PTHR40275">
    <property type="entry name" value="SSL7038 PROTEIN"/>
    <property type="match status" value="1"/>
</dbReference>
<name>A0A2W4QHY1_9GAMM</name>
<organism evidence="1 2">
    <name type="scientific">Candidatus Methylumidiphilus alinenensis</name>
    <dbReference type="NCBI Taxonomy" id="2202197"/>
    <lineage>
        <taxon>Bacteria</taxon>
        <taxon>Pseudomonadati</taxon>
        <taxon>Pseudomonadota</taxon>
        <taxon>Gammaproteobacteria</taxon>
        <taxon>Methylococcales</taxon>
        <taxon>Candidatus Methylumidiphilus</taxon>
    </lineage>
</organism>